<reference evidence="5 6" key="1">
    <citation type="submission" date="2020-04" db="EMBL/GenBank/DDBJ databases">
        <authorList>
            <person name="De Canck E."/>
        </authorList>
    </citation>
    <scope>NUCLEOTIDE SEQUENCE [LARGE SCALE GENOMIC DNA]</scope>
    <source>
        <strain evidence="5 6">LMG 3431</strain>
    </source>
</reference>
<evidence type="ECO:0000256" key="3">
    <source>
        <dbReference type="ARBA" id="ARBA00023251"/>
    </source>
</evidence>
<dbReference type="Gene3D" id="3.10.180.10">
    <property type="entry name" value="2,3-Dihydroxybiphenyl 1,2-Dioxygenase, domain 1"/>
    <property type="match status" value="1"/>
</dbReference>
<dbReference type="EMBL" id="CADIJX010000004">
    <property type="protein sequence ID" value="CAB3662310.1"/>
    <property type="molecule type" value="Genomic_DNA"/>
</dbReference>
<evidence type="ECO:0000256" key="2">
    <source>
        <dbReference type="ARBA" id="ARBA00021572"/>
    </source>
</evidence>
<dbReference type="CDD" id="cd08349">
    <property type="entry name" value="BLMA_like"/>
    <property type="match status" value="1"/>
</dbReference>
<dbReference type="InterPro" id="IPR000335">
    <property type="entry name" value="Bleomycin-R"/>
</dbReference>
<sequence length="153" mass="17220">MDQQERNGASSEGRLPTGGFAAMVPELDVSNLEASLDFWCRLLGFEIAYARPEAGFAYLERGPLQVMLCQLNHEWDTAPLELPFGRGINLQMQVDRVEPMVEALGKANWPLFRPIEEKRYRVGPGWSSCKEFLVQDPDGYLLRFAADAPSGRE</sequence>
<dbReference type="PROSITE" id="PS51819">
    <property type="entry name" value="VOC"/>
    <property type="match status" value="1"/>
</dbReference>
<gene>
    <name evidence="5" type="ORF">LMG3431_03403</name>
</gene>
<dbReference type="RefSeq" id="WP_175175677.1">
    <property type="nucleotide sequence ID" value="NZ_CADIJX010000004.1"/>
</dbReference>
<evidence type="ECO:0000256" key="1">
    <source>
        <dbReference type="ARBA" id="ARBA00011051"/>
    </source>
</evidence>
<feature type="domain" description="VOC" evidence="4">
    <location>
        <begin position="19"/>
        <end position="147"/>
    </location>
</feature>
<dbReference type="AlphaFoldDB" id="A0A6S6Z4T2"/>
<dbReference type="SUPFAM" id="SSF54593">
    <property type="entry name" value="Glyoxalase/Bleomycin resistance protein/Dihydroxybiphenyl dioxygenase"/>
    <property type="match status" value="1"/>
</dbReference>
<proteinExistence type="inferred from homology"/>
<dbReference type="InterPro" id="IPR004360">
    <property type="entry name" value="Glyas_Fos-R_dOase_dom"/>
</dbReference>
<accession>A0A6S6Z4T2</accession>
<evidence type="ECO:0000313" key="6">
    <source>
        <dbReference type="Proteomes" id="UP000494108"/>
    </source>
</evidence>
<keyword evidence="6" id="KW-1185">Reference proteome</keyword>
<dbReference type="Pfam" id="PF00903">
    <property type="entry name" value="Glyoxalase"/>
    <property type="match status" value="1"/>
</dbReference>
<organism evidence="5 6">
    <name type="scientific">Achromobacter pestifer</name>
    <dbReference type="NCBI Taxonomy" id="1353889"/>
    <lineage>
        <taxon>Bacteria</taxon>
        <taxon>Pseudomonadati</taxon>
        <taxon>Pseudomonadota</taxon>
        <taxon>Betaproteobacteria</taxon>
        <taxon>Burkholderiales</taxon>
        <taxon>Alcaligenaceae</taxon>
        <taxon>Achromobacter</taxon>
    </lineage>
</organism>
<dbReference type="Proteomes" id="UP000494108">
    <property type="component" value="Unassembled WGS sequence"/>
</dbReference>
<dbReference type="InterPro" id="IPR037523">
    <property type="entry name" value="VOC_core"/>
</dbReference>
<protein>
    <recommendedName>
        <fullName evidence="2">Bleomycin resistance protein</fullName>
    </recommendedName>
</protein>
<dbReference type="InterPro" id="IPR029068">
    <property type="entry name" value="Glyas_Bleomycin-R_OHBP_Dase"/>
</dbReference>
<keyword evidence="3" id="KW-0046">Antibiotic resistance</keyword>
<comment type="similarity">
    <text evidence="1">Belongs to the bleomycin resistance protein family.</text>
</comment>
<name>A0A6S6Z4T2_9BURK</name>
<dbReference type="GO" id="GO:0046677">
    <property type="term" value="P:response to antibiotic"/>
    <property type="evidence" value="ECO:0007669"/>
    <property type="project" value="UniProtKB-KW"/>
</dbReference>
<evidence type="ECO:0000313" key="5">
    <source>
        <dbReference type="EMBL" id="CAB3662310.1"/>
    </source>
</evidence>
<evidence type="ECO:0000259" key="4">
    <source>
        <dbReference type="PROSITE" id="PS51819"/>
    </source>
</evidence>